<feature type="chain" id="PRO_5044848644" description="Tripartite tricarboxylate transporter substrate binding protein" evidence="3">
    <location>
        <begin position="29"/>
        <end position="363"/>
    </location>
</feature>
<dbReference type="Pfam" id="PF03401">
    <property type="entry name" value="TctC"/>
    <property type="match status" value="1"/>
</dbReference>
<accession>A0ABC9TRE0</accession>
<feature type="compositionally biased region" description="Basic and acidic residues" evidence="2">
    <location>
        <begin position="43"/>
        <end position="61"/>
    </location>
</feature>
<keyword evidence="3" id="KW-0732">Signal</keyword>
<dbReference type="SUPFAM" id="SSF53850">
    <property type="entry name" value="Periplasmic binding protein-like II"/>
    <property type="match status" value="1"/>
</dbReference>
<dbReference type="InterPro" id="IPR005064">
    <property type="entry name" value="BUG"/>
</dbReference>
<dbReference type="PANTHER" id="PTHR42928">
    <property type="entry name" value="TRICARBOXYLATE-BINDING PROTEIN"/>
    <property type="match status" value="1"/>
</dbReference>
<sequence length="363" mass="39434">MTRRKRGGVQMKKRVAALTMAVVMAVSAAGCSGGAKESGSQTETKEASAQSDKDSGAKEEESTWPQGETLTIIVPFKAGGSADLMVRGILPYWEETAGCTFVVENREGASTMVGSVYYQTLPADGTSIYCGTQTYLSGNQVLQGATYDITDFDLINMQQIDPTTITVLDTSPYNSIEDLIKAIQENPGKIKVGLTAGGAGSILLGILTEAFDLDYKTIYYDSGNDFRTALMGGHIDFITGSANGDMGLGDQAKVLAVCGSERNAIWPDTPCFDEVYPDLKIPGSLGSCRLFALQKGVKENYPERYEKLVETYKAAFENPEYQKFLESGGELAVSAYRGPEESNRLNLQLHELVVQYQDWLKEE</sequence>
<proteinExistence type="inferred from homology"/>
<dbReference type="AlphaFoldDB" id="A0ABC9TRE0"/>
<gene>
    <name evidence="4" type="ORF">CLOSYM_04577</name>
</gene>
<name>A0ABC9TRE0_CLOSY</name>
<dbReference type="Proteomes" id="UP000016491">
    <property type="component" value="Unassembled WGS sequence"/>
</dbReference>
<dbReference type="EMBL" id="AWSU01000363">
    <property type="protein sequence ID" value="ERI73871.1"/>
    <property type="molecule type" value="Genomic_DNA"/>
</dbReference>
<organism evidence="4 5">
    <name type="scientific">[Clostridium] symbiosum ATCC 14940</name>
    <dbReference type="NCBI Taxonomy" id="411472"/>
    <lineage>
        <taxon>Bacteria</taxon>
        <taxon>Bacillati</taxon>
        <taxon>Bacillota</taxon>
        <taxon>Clostridia</taxon>
        <taxon>Lachnospirales</taxon>
        <taxon>Lachnospiraceae</taxon>
        <taxon>Otoolea</taxon>
    </lineage>
</organism>
<evidence type="ECO:0000313" key="4">
    <source>
        <dbReference type="EMBL" id="ERI73871.1"/>
    </source>
</evidence>
<evidence type="ECO:0000256" key="3">
    <source>
        <dbReference type="SAM" id="SignalP"/>
    </source>
</evidence>
<feature type="signal peptide" evidence="3">
    <location>
        <begin position="1"/>
        <end position="28"/>
    </location>
</feature>
<evidence type="ECO:0008006" key="6">
    <source>
        <dbReference type="Google" id="ProtNLM"/>
    </source>
</evidence>
<dbReference type="Gene3D" id="3.40.190.150">
    <property type="entry name" value="Bordetella uptake gene, domain 1"/>
    <property type="match status" value="1"/>
</dbReference>
<evidence type="ECO:0000313" key="5">
    <source>
        <dbReference type="Proteomes" id="UP000016491"/>
    </source>
</evidence>
<dbReference type="PANTHER" id="PTHR42928:SF5">
    <property type="entry name" value="BLR1237 PROTEIN"/>
    <property type="match status" value="1"/>
</dbReference>
<comment type="caution">
    <text evidence="4">The sequence shown here is derived from an EMBL/GenBank/DDBJ whole genome shotgun (WGS) entry which is preliminary data.</text>
</comment>
<dbReference type="InterPro" id="IPR042100">
    <property type="entry name" value="Bug_dom1"/>
</dbReference>
<evidence type="ECO:0000256" key="2">
    <source>
        <dbReference type="SAM" id="MobiDB-lite"/>
    </source>
</evidence>
<dbReference type="CDD" id="cd07012">
    <property type="entry name" value="PBP2_Bug_TTT"/>
    <property type="match status" value="1"/>
</dbReference>
<evidence type="ECO:0000256" key="1">
    <source>
        <dbReference type="ARBA" id="ARBA00006987"/>
    </source>
</evidence>
<protein>
    <recommendedName>
        <fullName evidence="6">Tripartite tricarboxylate transporter substrate binding protein</fullName>
    </recommendedName>
</protein>
<dbReference type="Gene3D" id="3.40.190.10">
    <property type="entry name" value="Periplasmic binding protein-like II"/>
    <property type="match status" value="1"/>
</dbReference>
<reference evidence="4 5" key="1">
    <citation type="submission" date="2013-07" db="EMBL/GenBank/DDBJ databases">
        <authorList>
            <person name="Weinstock G."/>
            <person name="Sodergren E."/>
            <person name="Wylie T."/>
            <person name="Fulton L."/>
            <person name="Fulton R."/>
            <person name="Fronick C."/>
            <person name="O'Laughlin M."/>
            <person name="Godfrey J."/>
            <person name="Miner T."/>
            <person name="Herter B."/>
            <person name="Appelbaum E."/>
            <person name="Cordes M."/>
            <person name="Lek S."/>
            <person name="Wollam A."/>
            <person name="Pepin K.H."/>
            <person name="Palsikar V.B."/>
            <person name="Mitreva M."/>
            <person name="Wilson R.K."/>
        </authorList>
    </citation>
    <scope>NUCLEOTIDE SEQUENCE [LARGE SCALE GENOMIC DNA]</scope>
    <source>
        <strain evidence="4 5">ATCC 14940</strain>
    </source>
</reference>
<dbReference type="PROSITE" id="PS51257">
    <property type="entry name" value="PROKAR_LIPOPROTEIN"/>
    <property type="match status" value="1"/>
</dbReference>
<feature type="region of interest" description="Disordered" evidence="2">
    <location>
        <begin position="31"/>
        <end position="64"/>
    </location>
</feature>
<comment type="similarity">
    <text evidence="1">Belongs to the UPF0065 (bug) family.</text>
</comment>